<keyword evidence="1" id="KW-0732">Signal</keyword>
<sequence>MRVTLLLRCAIVGLLALPVLSACGRVPGVYVYEAQQAGGRPGGAAAFDAKTYVDGIWTSKIVPAVHDNAVDISTVAAAVAKDVDAAGKQYGHQAGTGSPYAFLVKGTGKVVKVDTSAPTGPVTVEIAQDGGQPITLYVATGPVIAGTAIRDGVGFISFGDFTNQIDYANVANEINSRVKSDVIAKVDRAGLTDKTISFYGAFSALAPNQIMVVPTELQVTP</sequence>
<dbReference type="Proteomes" id="UP001501470">
    <property type="component" value="Unassembled WGS sequence"/>
</dbReference>
<organism evidence="2 3">
    <name type="scientific">Dactylosporangium maewongense</name>
    <dbReference type="NCBI Taxonomy" id="634393"/>
    <lineage>
        <taxon>Bacteria</taxon>
        <taxon>Bacillati</taxon>
        <taxon>Actinomycetota</taxon>
        <taxon>Actinomycetes</taxon>
        <taxon>Micromonosporales</taxon>
        <taxon>Micromonosporaceae</taxon>
        <taxon>Dactylosporangium</taxon>
    </lineage>
</organism>
<evidence type="ECO:0000313" key="3">
    <source>
        <dbReference type="Proteomes" id="UP001501470"/>
    </source>
</evidence>
<evidence type="ECO:0000256" key="1">
    <source>
        <dbReference type="SAM" id="SignalP"/>
    </source>
</evidence>
<proteinExistence type="predicted"/>
<dbReference type="Gene3D" id="1.10.10.1260">
    <property type="entry name" value="Envelope glycoprotein gp160, DUF2291, helical domain"/>
    <property type="match status" value="1"/>
</dbReference>
<keyword evidence="3" id="KW-1185">Reference proteome</keyword>
<protein>
    <submittedName>
        <fullName evidence="2">DUF2291 family protein</fullName>
    </submittedName>
</protein>
<feature type="chain" id="PRO_5046688966" evidence="1">
    <location>
        <begin position="22"/>
        <end position="221"/>
    </location>
</feature>
<dbReference type="PIRSF" id="PIRSF033535">
    <property type="entry name" value="UCP033535_plp"/>
    <property type="match status" value="1"/>
</dbReference>
<name>A0ABP4MLG2_9ACTN</name>
<gene>
    <name evidence="2" type="ORF">GCM10009827_078540</name>
</gene>
<dbReference type="RefSeq" id="WP_344508323.1">
    <property type="nucleotide sequence ID" value="NZ_BAAAQD010000019.1"/>
</dbReference>
<dbReference type="SUPFAM" id="SSF141318">
    <property type="entry name" value="TM0957-like"/>
    <property type="match status" value="1"/>
</dbReference>
<dbReference type="PROSITE" id="PS51257">
    <property type="entry name" value="PROKAR_LIPOPROTEIN"/>
    <property type="match status" value="1"/>
</dbReference>
<reference evidence="3" key="1">
    <citation type="journal article" date="2019" name="Int. J. Syst. Evol. Microbiol.">
        <title>The Global Catalogue of Microorganisms (GCM) 10K type strain sequencing project: providing services to taxonomists for standard genome sequencing and annotation.</title>
        <authorList>
            <consortium name="The Broad Institute Genomics Platform"/>
            <consortium name="The Broad Institute Genome Sequencing Center for Infectious Disease"/>
            <person name="Wu L."/>
            <person name="Ma J."/>
        </authorList>
    </citation>
    <scope>NUCLEOTIDE SEQUENCE [LARGE SCALE GENOMIC DNA]</scope>
    <source>
        <strain evidence="3">JCM 15933</strain>
    </source>
</reference>
<accession>A0ABP4MLG2</accession>
<dbReference type="EMBL" id="BAAAQD010000019">
    <property type="protein sequence ID" value="GAA1546678.1"/>
    <property type="molecule type" value="Genomic_DNA"/>
</dbReference>
<dbReference type="InterPro" id="IPR014582">
    <property type="entry name" value="UCP033535_lipo"/>
</dbReference>
<dbReference type="InterPro" id="IPR036215">
    <property type="entry name" value="TM0957-like_sf"/>
</dbReference>
<dbReference type="Pfam" id="PF10054">
    <property type="entry name" value="DUF2291"/>
    <property type="match status" value="1"/>
</dbReference>
<comment type="caution">
    <text evidence="2">The sequence shown here is derived from an EMBL/GenBank/DDBJ whole genome shotgun (WGS) entry which is preliminary data.</text>
</comment>
<evidence type="ECO:0000313" key="2">
    <source>
        <dbReference type="EMBL" id="GAA1546678.1"/>
    </source>
</evidence>
<dbReference type="Gene3D" id="2.40.50.420">
    <property type="entry name" value="Envelope glycoprotein gp160, DUF2291, alpha/beta domain"/>
    <property type="match status" value="1"/>
</dbReference>
<feature type="signal peptide" evidence="1">
    <location>
        <begin position="1"/>
        <end position="21"/>
    </location>
</feature>